<evidence type="ECO:0000313" key="3">
    <source>
        <dbReference type="Proteomes" id="UP000215134"/>
    </source>
</evidence>
<gene>
    <name evidence="2" type="ORF">SAMEA4384070_01446</name>
</gene>
<dbReference type="RefSeq" id="WP_095100048.1">
    <property type="nucleotide sequence ID" value="NZ_CAMIQD010000002.1"/>
</dbReference>
<proteinExistence type="predicted"/>
<dbReference type="InterPro" id="IPR056078">
    <property type="entry name" value="DUF7661"/>
</dbReference>
<evidence type="ECO:0000259" key="1">
    <source>
        <dbReference type="Pfam" id="PF24697"/>
    </source>
</evidence>
<organism evidence="2 3">
    <name type="scientific">Serratia ficaria</name>
    <dbReference type="NCBI Taxonomy" id="61651"/>
    <lineage>
        <taxon>Bacteria</taxon>
        <taxon>Pseudomonadati</taxon>
        <taxon>Pseudomonadota</taxon>
        <taxon>Gammaproteobacteria</taxon>
        <taxon>Enterobacterales</taxon>
        <taxon>Yersiniaceae</taxon>
        <taxon>Serratia</taxon>
    </lineage>
</organism>
<dbReference type="KEGG" id="sfj:SAMEA4384070_1446"/>
<reference evidence="2 3" key="1">
    <citation type="submission" date="2017-06" db="EMBL/GenBank/DDBJ databases">
        <authorList>
            <consortium name="Pathogen Informatics"/>
        </authorList>
    </citation>
    <scope>NUCLEOTIDE SEQUENCE [LARGE SCALE GENOMIC DNA]</scope>
    <source>
        <strain evidence="2 3">NCTC12148</strain>
    </source>
</reference>
<dbReference type="AlphaFoldDB" id="A0A240BPH8"/>
<keyword evidence="3" id="KW-1185">Reference proteome</keyword>
<name>A0A240BPH8_SERFI</name>
<dbReference type="GeneID" id="75026616"/>
<protein>
    <recommendedName>
        <fullName evidence="1">DUF7661 domain-containing protein</fullName>
    </recommendedName>
</protein>
<accession>A0A240BPH8</accession>
<dbReference type="Pfam" id="PF24697">
    <property type="entry name" value="DUF7661"/>
    <property type="match status" value="1"/>
</dbReference>
<sequence length="72" mass="8462">MMIFNVFGRLMGVKRVGEAWLLFNVTLPERKYARCYDIVLPWALNEEEIAGYLADIYHEAATPQRPEVFRIE</sequence>
<dbReference type="EMBL" id="LT906479">
    <property type="protein sequence ID" value="SNV96846.1"/>
    <property type="molecule type" value="Genomic_DNA"/>
</dbReference>
<feature type="domain" description="DUF7661" evidence="1">
    <location>
        <begin position="1"/>
        <end position="72"/>
    </location>
</feature>
<dbReference type="OrthoDB" id="8758505at2"/>
<evidence type="ECO:0000313" key="2">
    <source>
        <dbReference type="EMBL" id="SNV96846.1"/>
    </source>
</evidence>
<dbReference type="Proteomes" id="UP000215134">
    <property type="component" value="Chromosome 1"/>
</dbReference>